<evidence type="ECO:0000256" key="4">
    <source>
        <dbReference type="ARBA" id="ARBA00022448"/>
    </source>
</evidence>
<dbReference type="NCBIfam" id="NF009411">
    <property type="entry name" value="PRK12772.1"/>
    <property type="match status" value="1"/>
</dbReference>
<dbReference type="InterPro" id="IPR006135">
    <property type="entry name" value="T3SS_substrate_exporter"/>
</dbReference>
<comment type="similarity">
    <text evidence="3">Belongs to the type III secretion exporter family.</text>
</comment>
<feature type="transmembrane region" description="Helical" evidence="14">
    <location>
        <begin position="64"/>
        <end position="83"/>
    </location>
</feature>
<comment type="subcellular location">
    <subcellularLocation>
        <location evidence="14">Cell membrane</location>
        <topology evidence="14">Multi-pass membrane protein</topology>
    </subcellularLocation>
    <subcellularLocation>
        <location evidence="14">Bacterial flagellum basal body</location>
    </subcellularLocation>
</comment>
<evidence type="ECO:0000256" key="11">
    <source>
        <dbReference type="ARBA" id="ARBA00023143"/>
    </source>
</evidence>
<dbReference type="Proteomes" id="UP000075531">
    <property type="component" value="Unassembled WGS sequence"/>
</dbReference>
<evidence type="ECO:0000313" key="15">
    <source>
        <dbReference type="EMBL" id="KYH35614.1"/>
    </source>
</evidence>
<dbReference type="GO" id="GO:0005886">
    <property type="term" value="C:plasma membrane"/>
    <property type="evidence" value="ECO:0007669"/>
    <property type="project" value="UniProtKB-SubCell"/>
</dbReference>
<dbReference type="Gene3D" id="6.10.250.2080">
    <property type="match status" value="1"/>
</dbReference>
<sequence length="612" mass="68887">MIDPAYVLAFIFIMFRLSAFFMMVPVFFPSGTPNIVKISFTAIIAFLLLPVVDNSIVHSINNSFGIFVFTANEVITGLILGYLTKLCFEFIRMAGQLMDFHIGFSMSNFFDPSIGENVTLMGRITYLFGVIIFLLIDGHHMLIRALANSFDVIQLGKFMLSNKSIMLVLEAFISFFKIGVMISIPITIIILMTNLILGLVSRSVPQINVMILGLPIKILVGLLSFSVAIPILIKMMLSGFDNIPHIIDTFFKTAPLMIVFADSGGEKTEEATPKKKSDAKKKGQVARSKEIGLAFTLLASTLILSMLGNRLVSELGRTIYIFFNDYLNLSFTYNSIFGVLIISLYRIMVVFLPFAVPIMLIGIAVSYMQTGYVFTLEPLKPDLKKLNPITGLKKLFSVRSIFEMFKSLAIVCVLSYVGYKFLIGNYNDILNFANIRIEAVTFYMGKLTVSLFFKISLLMIVIAIADFAFQKRQHKKDLRMSKQEIKEEFKQMEGDPLIKSKIKEKQRSMAMKRMMQSVPDATVVVTNPTHFAVAIRYDEKVDGAPIVIAKGADYVSLKIKEIAKQNNIPIIENKPLARLLYKEVDIDEEIPSDMYQAVAEILAIVYKLKYNK</sequence>
<evidence type="ECO:0000256" key="2">
    <source>
        <dbReference type="ARBA" id="ARBA00009772"/>
    </source>
</evidence>
<reference evidence="15 16" key="1">
    <citation type="submission" date="2016-02" db="EMBL/GenBank/DDBJ databases">
        <title>Genome sequence of Clostridium tepidiprofundi DSM 19306.</title>
        <authorList>
            <person name="Poehlein A."/>
            <person name="Daniel R."/>
        </authorList>
    </citation>
    <scope>NUCLEOTIDE SEQUENCE [LARGE SCALE GENOMIC DNA]</scope>
    <source>
        <strain evidence="15 16">DSM 19306</strain>
    </source>
</reference>
<dbReference type="InterPro" id="IPR029025">
    <property type="entry name" value="T3SS_substrate_exporter_C"/>
</dbReference>
<dbReference type="InterPro" id="IPR023298">
    <property type="entry name" value="ATPase_P-typ_TM_dom_sf"/>
</dbReference>
<keyword evidence="8" id="KW-0653">Protein transport</keyword>
<keyword evidence="9 14" id="KW-1133">Transmembrane helix</keyword>
<evidence type="ECO:0000256" key="7">
    <source>
        <dbReference type="ARBA" id="ARBA00022795"/>
    </source>
</evidence>
<keyword evidence="15" id="KW-0969">Cilium</keyword>
<dbReference type="PANTHER" id="PTHR30531:SF12">
    <property type="entry name" value="FLAGELLAR BIOSYNTHETIC PROTEIN FLHB"/>
    <property type="match status" value="1"/>
</dbReference>
<evidence type="ECO:0000256" key="14">
    <source>
        <dbReference type="RuleBase" id="RU362071"/>
    </source>
</evidence>
<feature type="transmembrane region" description="Helical" evidence="14">
    <location>
        <begin position="354"/>
        <end position="375"/>
    </location>
</feature>
<feature type="transmembrane region" description="Helical" evidence="14">
    <location>
        <begin position="6"/>
        <end position="28"/>
    </location>
</feature>
<organism evidence="15 16">
    <name type="scientific">Clostridium tepidiprofundi DSM 19306</name>
    <dbReference type="NCBI Taxonomy" id="1121338"/>
    <lineage>
        <taxon>Bacteria</taxon>
        <taxon>Bacillati</taxon>
        <taxon>Bacillota</taxon>
        <taxon>Clostridia</taxon>
        <taxon>Eubacteriales</taxon>
        <taxon>Clostridiaceae</taxon>
        <taxon>Clostridium</taxon>
    </lineage>
</organism>
<keyword evidence="4" id="KW-0813">Transport</keyword>
<evidence type="ECO:0000313" key="16">
    <source>
        <dbReference type="Proteomes" id="UP000075531"/>
    </source>
</evidence>
<keyword evidence="15" id="KW-0966">Cell projection</keyword>
<feature type="transmembrane region" description="Helical" evidence="14">
    <location>
        <begin position="167"/>
        <end position="197"/>
    </location>
</feature>
<dbReference type="PANTHER" id="PTHR30531">
    <property type="entry name" value="FLAGELLAR BIOSYNTHETIC PROTEIN FLHB"/>
    <property type="match status" value="1"/>
</dbReference>
<dbReference type="GO" id="GO:0006605">
    <property type="term" value="P:protein targeting"/>
    <property type="evidence" value="ECO:0007669"/>
    <property type="project" value="UniProtKB-UniRule"/>
</dbReference>
<evidence type="ECO:0000256" key="8">
    <source>
        <dbReference type="ARBA" id="ARBA00022927"/>
    </source>
</evidence>
<keyword evidence="16" id="KW-1185">Reference proteome</keyword>
<dbReference type="RefSeq" id="WP_066820678.1">
    <property type="nucleotide sequence ID" value="NZ_LTBA01000001.1"/>
</dbReference>
<evidence type="ECO:0000256" key="12">
    <source>
        <dbReference type="ARBA" id="ARBA00023225"/>
    </source>
</evidence>
<feature type="transmembrane region" description="Helical" evidence="14">
    <location>
        <begin position="35"/>
        <end position="52"/>
    </location>
</feature>
<evidence type="ECO:0000256" key="13">
    <source>
        <dbReference type="NCBIfam" id="TIGR01400"/>
    </source>
</evidence>
<evidence type="ECO:0000256" key="5">
    <source>
        <dbReference type="ARBA" id="ARBA00022475"/>
    </source>
</evidence>
<evidence type="ECO:0000256" key="9">
    <source>
        <dbReference type="ARBA" id="ARBA00022989"/>
    </source>
</evidence>
<gene>
    <name evidence="15" type="primary">flhB_1</name>
    <name evidence="15" type="ORF">CLTEP_00070</name>
</gene>
<dbReference type="GO" id="GO:0044780">
    <property type="term" value="P:bacterial-type flagellum assembly"/>
    <property type="evidence" value="ECO:0007669"/>
    <property type="project" value="UniProtKB-UniRule"/>
</dbReference>
<keyword evidence="10 14" id="KW-0472">Membrane</keyword>
<dbReference type="NCBIfam" id="TIGR00328">
    <property type="entry name" value="flhB"/>
    <property type="match status" value="1"/>
</dbReference>
<accession>A0A151B6U9</accession>
<feature type="transmembrane region" description="Helical" evidence="14">
    <location>
        <begin position="124"/>
        <end position="147"/>
    </location>
</feature>
<dbReference type="Pfam" id="PF01311">
    <property type="entry name" value="Bac_export_1"/>
    <property type="match status" value="1"/>
</dbReference>
<dbReference type="InterPro" id="IPR006303">
    <property type="entry name" value="FliR"/>
</dbReference>
<dbReference type="Gene3D" id="3.40.1690.10">
    <property type="entry name" value="secretion proteins EscU"/>
    <property type="match status" value="1"/>
</dbReference>
<dbReference type="FunFam" id="3.40.1690.10:FF:000001">
    <property type="entry name" value="Flagellar biosynthetic protein FlhB"/>
    <property type="match status" value="1"/>
</dbReference>
<dbReference type="PATRIC" id="fig|1121338.3.peg.8"/>
<name>A0A151B6U9_9CLOT</name>
<dbReference type="GO" id="GO:0009425">
    <property type="term" value="C:bacterial-type flagellum basal body"/>
    <property type="evidence" value="ECO:0007669"/>
    <property type="project" value="UniProtKB-SubCell"/>
</dbReference>
<dbReference type="InterPro" id="IPR002010">
    <property type="entry name" value="T3SS_IM_R"/>
</dbReference>
<keyword evidence="6 14" id="KW-0812">Transmembrane</keyword>
<dbReference type="SUPFAM" id="SSF81665">
    <property type="entry name" value="Calcium ATPase, transmembrane domain M"/>
    <property type="match status" value="1"/>
</dbReference>
<dbReference type="STRING" id="1121338.CLTEP_00070"/>
<dbReference type="GO" id="GO:0009306">
    <property type="term" value="P:protein secretion"/>
    <property type="evidence" value="ECO:0007669"/>
    <property type="project" value="InterPro"/>
</dbReference>
<dbReference type="NCBIfam" id="TIGR01400">
    <property type="entry name" value="fliR"/>
    <property type="match status" value="1"/>
</dbReference>
<keyword evidence="12" id="KW-1006">Bacterial flagellum protein export</keyword>
<feature type="transmembrane region" description="Helical" evidence="14">
    <location>
        <begin position="451"/>
        <end position="469"/>
    </location>
</feature>
<feature type="transmembrane region" description="Helical" evidence="14">
    <location>
        <begin position="291"/>
        <end position="308"/>
    </location>
</feature>
<comment type="caution">
    <text evidence="15">The sequence shown here is derived from an EMBL/GenBank/DDBJ whole genome shotgun (WGS) entry which is preliminary data.</text>
</comment>
<feature type="transmembrane region" description="Helical" evidence="14">
    <location>
        <begin position="209"/>
        <end position="233"/>
    </location>
</feature>
<keyword evidence="5 14" id="KW-1003">Cell membrane</keyword>
<keyword evidence="15" id="KW-0282">Flagellum</keyword>
<keyword evidence="11 14" id="KW-0975">Bacterial flagellum</keyword>
<dbReference type="Pfam" id="PF01312">
    <property type="entry name" value="Bac_export_2"/>
    <property type="match status" value="1"/>
</dbReference>
<comment type="similarity">
    <text evidence="2 14">Belongs to the FliR/MopE/SpaR family.</text>
</comment>
<evidence type="ECO:0000256" key="6">
    <source>
        <dbReference type="ARBA" id="ARBA00022692"/>
    </source>
</evidence>
<dbReference type="EMBL" id="LTBA01000001">
    <property type="protein sequence ID" value="KYH35614.1"/>
    <property type="molecule type" value="Genomic_DNA"/>
</dbReference>
<evidence type="ECO:0000256" key="3">
    <source>
        <dbReference type="ARBA" id="ARBA00010690"/>
    </source>
</evidence>
<comment type="function">
    <text evidence="1 14">Role in flagellar biosynthesis.</text>
</comment>
<proteinExistence type="inferred from homology"/>
<keyword evidence="7" id="KW-1005">Bacterial flagellum biogenesis</keyword>
<evidence type="ECO:0000256" key="10">
    <source>
        <dbReference type="ARBA" id="ARBA00023136"/>
    </source>
</evidence>
<dbReference type="PRINTS" id="PR00950">
    <property type="entry name" value="TYPE3IMSPROT"/>
</dbReference>
<evidence type="ECO:0000256" key="1">
    <source>
        <dbReference type="ARBA" id="ARBA00002578"/>
    </source>
</evidence>
<dbReference type="SUPFAM" id="SSF160544">
    <property type="entry name" value="EscU C-terminal domain-like"/>
    <property type="match status" value="1"/>
</dbReference>
<feature type="transmembrane region" description="Helical" evidence="14">
    <location>
        <begin position="396"/>
        <end position="419"/>
    </location>
</feature>
<dbReference type="InterPro" id="IPR006136">
    <property type="entry name" value="FlhB"/>
</dbReference>
<protein>
    <recommendedName>
        <fullName evidence="13 14">Flagellar biosynthetic protein FliR</fullName>
    </recommendedName>
</protein>
<dbReference type="OrthoDB" id="9807950at2"/>
<feature type="transmembrane region" description="Helical" evidence="14">
    <location>
        <begin position="329"/>
        <end position="348"/>
    </location>
</feature>
<dbReference type="AlphaFoldDB" id="A0A151B6U9"/>